<dbReference type="Pfam" id="PF13563">
    <property type="entry name" value="2_5_RNA_ligase2"/>
    <property type="match status" value="1"/>
</dbReference>
<dbReference type="SUPFAM" id="SSF55144">
    <property type="entry name" value="LigT-like"/>
    <property type="match status" value="1"/>
</dbReference>
<keyword evidence="3" id="KW-1185">Reference proteome</keyword>
<name>A0A5J4Z0B9_PORPP</name>
<proteinExistence type="inferred from homology"/>
<dbReference type="GO" id="GO:0004113">
    <property type="term" value="F:2',3'-cyclic-nucleotide 3'-phosphodiesterase activity"/>
    <property type="evidence" value="ECO:0007669"/>
    <property type="project" value="InterPro"/>
</dbReference>
<comment type="caution">
    <text evidence="2">The sequence shown here is derived from an EMBL/GenBank/DDBJ whole genome shotgun (WGS) entry which is preliminary data.</text>
</comment>
<gene>
    <name evidence="2" type="ORF">FVE85_0163</name>
</gene>
<dbReference type="Proteomes" id="UP000324585">
    <property type="component" value="Unassembled WGS sequence"/>
</dbReference>
<protein>
    <submittedName>
        <fullName evidence="2">RNA 2',3'-cyclic phosphodiesterase</fullName>
    </submittedName>
</protein>
<sequence>MRLFVGVTLSAEARAFVDGVRANACSRLPSLPAPTHAAAGGSSIKWVPAADFHVTLQYIGAQPESALPGMCAALRAQAEQMTSFDLQLEGITCTFRHTRKPTQKPPPPRVLFVPLVEDDGSKQLCALAGRVTAALKEGGFLRDLKKRDLEKAFTPHVTIARVTQSSSAVETEALLELLKQDQATTKEDVAPARASFGVDSIILYETVKLEQGQEYQMREVFRFPQSSHQLAET</sequence>
<dbReference type="PANTHER" id="PTHR35561">
    <property type="entry name" value="RNA 2',3'-CYCLIC PHOSPHODIESTERASE"/>
    <property type="match status" value="1"/>
</dbReference>
<dbReference type="GO" id="GO:0008664">
    <property type="term" value="F:RNA 2',3'-cyclic 3'-phosphodiesterase activity"/>
    <property type="evidence" value="ECO:0007669"/>
    <property type="project" value="InterPro"/>
</dbReference>
<evidence type="ECO:0000313" key="2">
    <source>
        <dbReference type="EMBL" id="KAA8496434.1"/>
    </source>
</evidence>
<dbReference type="InterPro" id="IPR004175">
    <property type="entry name" value="RNA_CPDase"/>
</dbReference>
<accession>A0A5J4Z0B9</accession>
<dbReference type="PANTHER" id="PTHR35561:SF1">
    <property type="entry name" value="RNA 2',3'-CYCLIC PHOSPHODIESTERASE"/>
    <property type="match status" value="1"/>
</dbReference>
<organism evidence="2 3">
    <name type="scientific">Porphyridium purpureum</name>
    <name type="common">Red alga</name>
    <name type="synonym">Porphyridium cruentum</name>
    <dbReference type="NCBI Taxonomy" id="35688"/>
    <lineage>
        <taxon>Eukaryota</taxon>
        <taxon>Rhodophyta</taxon>
        <taxon>Bangiophyceae</taxon>
        <taxon>Porphyridiales</taxon>
        <taxon>Porphyridiaceae</taxon>
        <taxon>Porphyridium</taxon>
    </lineage>
</organism>
<reference evidence="3" key="1">
    <citation type="journal article" date="2019" name="Nat. Commun.">
        <title>Expansion of phycobilisome linker gene families in mesophilic red algae.</title>
        <authorList>
            <person name="Lee J."/>
            <person name="Kim D."/>
            <person name="Bhattacharya D."/>
            <person name="Yoon H.S."/>
        </authorList>
    </citation>
    <scope>NUCLEOTIDE SEQUENCE [LARGE SCALE GENOMIC DNA]</scope>
    <source>
        <strain evidence="3">CCMP 1328</strain>
    </source>
</reference>
<dbReference type="EMBL" id="VRMN01000002">
    <property type="protein sequence ID" value="KAA8496434.1"/>
    <property type="molecule type" value="Genomic_DNA"/>
</dbReference>
<evidence type="ECO:0000313" key="3">
    <source>
        <dbReference type="Proteomes" id="UP000324585"/>
    </source>
</evidence>
<evidence type="ECO:0000256" key="1">
    <source>
        <dbReference type="ARBA" id="ARBA00022801"/>
    </source>
</evidence>
<dbReference type="InterPro" id="IPR009097">
    <property type="entry name" value="Cyclic_Pdiesterase"/>
</dbReference>
<dbReference type="Gene3D" id="3.90.1140.10">
    <property type="entry name" value="Cyclic phosphodiesterase"/>
    <property type="match status" value="1"/>
</dbReference>
<dbReference type="AlphaFoldDB" id="A0A5J4Z0B9"/>
<dbReference type="NCBIfam" id="TIGR02258">
    <property type="entry name" value="2_5_ligase"/>
    <property type="match status" value="1"/>
</dbReference>
<dbReference type="HAMAP" id="MF_01940">
    <property type="entry name" value="RNA_CPDase"/>
    <property type="match status" value="1"/>
</dbReference>
<keyword evidence="1" id="KW-0378">Hydrolase</keyword>